<evidence type="ECO:0000313" key="5">
    <source>
        <dbReference type="Proteomes" id="UP000196151"/>
    </source>
</evidence>
<dbReference type="AlphaFoldDB" id="A0A200JBP0"/>
<keyword evidence="1" id="KW-0732">Signal</keyword>
<sequence length="252" mass="26826">MKFTHKLCGVALLATISTGALLPVATYAAEDPLVWSNNGKIKFTEDDGDDVVLPPGGEDVDPKNPITQPPVNPGVGPLKVIAITGLDFDVNKVTPATSNGWEYVAKPAAIEYQDGTKATSQNFVQFKDTRADNQPNTHKLTAVASTFKNAEGAELKSATLNFSNIKLTNSADPTKVNENAAKPTNSLATDGVTPTEFVNQDDIEKGFGQFSLDFGDETTMGDSVKLNIPASNKLSTSSEYVSTITWTIADAR</sequence>
<evidence type="ECO:0000313" key="3">
    <source>
        <dbReference type="EMBL" id="OUZ34614.1"/>
    </source>
</evidence>
<feature type="signal peptide" evidence="1">
    <location>
        <begin position="1"/>
        <end position="28"/>
    </location>
</feature>
<dbReference type="RefSeq" id="WP_087639326.1">
    <property type="nucleotide sequence ID" value="NZ_CP147246.1"/>
</dbReference>
<dbReference type="OrthoDB" id="2191863at2"/>
<evidence type="ECO:0000256" key="1">
    <source>
        <dbReference type="SAM" id="SignalP"/>
    </source>
</evidence>
<evidence type="ECO:0000259" key="2">
    <source>
        <dbReference type="Pfam" id="PF13731"/>
    </source>
</evidence>
<organism evidence="3">
    <name type="scientific">Candidatus Enterococcus dunnyi</name>
    <dbReference type="NCBI Taxonomy" id="1834192"/>
    <lineage>
        <taxon>Bacteria</taxon>
        <taxon>Bacillati</taxon>
        <taxon>Bacillota</taxon>
        <taxon>Bacilli</taxon>
        <taxon>Lactobacillales</taxon>
        <taxon>Enterococcaceae</taxon>
        <taxon>Enterococcus</taxon>
    </lineage>
</organism>
<dbReference type="Pfam" id="PF13731">
    <property type="entry name" value="WxL"/>
    <property type="match status" value="1"/>
</dbReference>
<reference evidence="4" key="3">
    <citation type="submission" date="2024-03" db="EMBL/GenBank/DDBJ databases">
        <title>The Genome Sequence of Enterococcus sp. DIV0238c.</title>
        <authorList>
            <consortium name="The Broad Institute Genomics Platform"/>
            <consortium name="The Broad Institute Microbial Omics Core"/>
            <consortium name="The Broad Institute Genomic Center for Infectious Diseases"/>
            <person name="Earl A."/>
            <person name="Manson A."/>
            <person name="Gilmore M."/>
            <person name="Schwartman J."/>
            <person name="Shea T."/>
            <person name="Abouelleil A."/>
            <person name="Cao P."/>
            <person name="Chapman S."/>
            <person name="Cusick C."/>
            <person name="Young S."/>
            <person name="Neafsey D."/>
            <person name="Nusbaum C."/>
            <person name="Birren B."/>
        </authorList>
    </citation>
    <scope>NUCLEOTIDE SEQUENCE</scope>
    <source>
        <strain evidence="4">9D6_DIV0238</strain>
    </source>
</reference>
<feature type="chain" id="PRO_5012690597" description="WxL domain-containing protein" evidence="1">
    <location>
        <begin position="29"/>
        <end position="252"/>
    </location>
</feature>
<dbReference type="InterPro" id="IPR027994">
    <property type="entry name" value="WxL_dom"/>
</dbReference>
<keyword evidence="5" id="KW-1185">Reference proteome</keyword>
<dbReference type="Proteomes" id="UP000196151">
    <property type="component" value="Chromosome"/>
</dbReference>
<name>A0A200JBP0_9ENTE</name>
<gene>
    <name evidence="3" type="ORF">A5889_000089</name>
    <name evidence="4" type="ORF">A5889_002702</name>
</gene>
<evidence type="ECO:0000313" key="4">
    <source>
        <dbReference type="EMBL" id="WYJ95154.1"/>
    </source>
</evidence>
<dbReference type="EMBL" id="CP147246">
    <property type="protein sequence ID" value="WYJ95154.1"/>
    <property type="molecule type" value="Genomic_DNA"/>
</dbReference>
<reference evidence="4" key="2">
    <citation type="submission" date="2017-05" db="EMBL/GenBank/DDBJ databases">
        <authorList>
            <consortium name="The Broad Institute Genomics Platform"/>
            <consortium name="The Broad Institute Genomic Center for Infectious Diseases"/>
            <person name="Earl A."/>
            <person name="Manson A."/>
            <person name="Schwartman J."/>
            <person name="Gilmore M."/>
            <person name="Abouelleil A."/>
            <person name="Cao P."/>
            <person name="Chapman S."/>
            <person name="Cusick C."/>
            <person name="Shea T."/>
            <person name="Young S."/>
            <person name="Neafsey D."/>
            <person name="Nusbaum C."/>
            <person name="Birren B."/>
        </authorList>
    </citation>
    <scope>NUCLEOTIDE SEQUENCE</scope>
    <source>
        <strain evidence="4">9D6_DIV0238</strain>
    </source>
</reference>
<dbReference type="EMBL" id="NIBQ01000001">
    <property type="protein sequence ID" value="OUZ34614.1"/>
    <property type="molecule type" value="Genomic_DNA"/>
</dbReference>
<protein>
    <recommendedName>
        <fullName evidence="2">WxL domain-containing protein</fullName>
    </recommendedName>
</protein>
<accession>A0A200JBP0</accession>
<reference evidence="3" key="1">
    <citation type="submission" date="2017-05" db="EMBL/GenBank/DDBJ databases">
        <title>The Genome Sequence of Enterococcus sp. 9D6_DIV0238.</title>
        <authorList>
            <consortium name="The Broad Institute Genomics Platform"/>
            <consortium name="The Broad Institute Genomic Center for Infectious Diseases"/>
            <person name="Earl A."/>
            <person name="Manson A."/>
            <person name="Schwartman J."/>
            <person name="Gilmore M."/>
            <person name="Abouelleil A."/>
            <person name="Cao P."/>
            <person name="Chapman S."/>
            <person name="Cusick C."/>
            <person name="Shea T."/>
            <person name="Young S."/>
            <person name="Neafsey D."/>
            <person name="Nusbaum C."/>
            <person name="Birren B."/>
        </authorList>
    </citation>
    <scope>NUCLEOTIDE SEQUENCE [LARGE SCALE GENOMIC DNA]</scope>
    <source>
        <strain evidence="3">9D6_DIV0238</strain>
    </source>
</reference>
<proteinExistence type="predicted"/>
<feature type="domain" description="WxL" evidence="2">
    <location>
        <begin position="38"/>
        <end position="250"/>
    </location>
</feature>